<proteinExistence type="predicted"/>
<keyword evidence="2" id="KW-0472">Membrane</keyword>
<gene>
    <name evidence="3" type="ORF">AN218_19285</name>
</gene>
<dbReference type="RefSeq" id="WP_070018145.1">
    <property type="nucleotide sequence ID" value="NZ_LJGW01000327.1"/>
</dbReference>
<evidence type="ECO:0000313" key="4">
    <source>
        <dbReference type="Proteomes" id="UP000176005"/>
    </source>
</evidence>
<keyword evidence="2" id="KW-0812">Transmembrane</keyword>
<dbReference type="PATRIC" id="fig|518642.10.peg.4194"/>
<keyword evidence="4" id="KW-1185">Reference proteome</keyword>
<dbReference type="Proteomes" id="UP000176005">
    <property type="component" value="Unassembled WGS sequence"/>
</dbReference>
<evidence type="ECO:0000256" key="1">
    <source>
        <dbReference type="SAM" id="MobiDB-lite"/>
    </source>
</evidence>
<feature type="region of interest" description="Disordered" evidence="1">
    <location>
        <begin position="69"/>
        <end position="90"/>
    </location>
</feature>
<comment type="caution">
    <text evidence="3">The sequence shown here is derived from an EMBL/GenBank/DDBJ whole genome shotgun (WGS) entry which is preliminary data.</text>
</comment>
<dbReference type="AlphaFoldDB" id="A0A1E7L1K7"/>
<dbReference type="EMBL" id="LJGW01000327">
    <property type="protein sequence ID" value="OEV10042.1"/>
    <property type="molecule type" value="Genomic_DNA"/>
</dbReference>
<reference evidence="3 4" key="1">
    <citation type="journal article" date="2016" name="Front. Microbiol.">
        <title>Comparative Genomics Analysis of Streptomyces Species Reveals Their Adaptation to the Marine Environment and Their Diversity at the Genomic Level.</title>
        <authorList>
            <person name="Tian X."/>
            <person name="Zhang Z."/>
            <person name="Yang T."/>
            <person name="Chen M."/>
            <person name="Li J."/>
            <person name="Chen F."/>
            <person name="Yang J."/>
            <person name="Li W."/>
            <person name="Zhang B."/>
            <person name="Zhang Z."/>
            <person name="Wu J."/>
            <person name="Zhang C."/>
            <person name="Long L."/>
            <person name="Xiao J."/>
        </authorList>
    </citation>
    <scope>NUCLEOTIDE SEQUENCE [LARGE SCALE GENOMIC DNA]</scope>
    <source>
        <strain evidence="3 4">SCSIO 10429</strain>
    </source>
</reference>
<evidence type="ECO:0000313" key="3">
    <source>
        <dbReference type="EMBL" id="OEV10042.1"/>
    </source>
</evidence>
<protein>
    <submittedName>
        <fullName evidence="3">Uncharacterized protein</fullName>
    </submittedName>
</protein>
<keyword evidence="2" id="KW-1133">Transmembrane helix</keyword>
<accession>A0A1E7L1K7</accession>
<feature type="transmembrane region" description="Helical" evidence="2">
    <location>
        <begin position="38"/>
        <end position="58"/>
    </location>
</feature>
<sequence length="90" mass="8973">MSAPAASLRSARGIARCTAVLCALAVTAAVLSFVKGSWIVGVVWVLLAGLASNMAWYYGRRARRIASAAPAPGASASGPSAPSRGATAAE</sequence>
<organism evidence="3 4">
    <name type="scientific">Streptomyces nanshensis</name>
    <dbReference type="NCBI Taxonomy" id="518642"/>
    <lineage>
        <taxon>Bacteria</taxon>
        <taxon>Bacillati</taxon>
        <taxon>Actinomycetota</taxon>
        <taxon>Actinomycetes</taxon>
        <taxon>Kitasatosporales</taxon>
        <taxon>Streptomycetaceae</taxon>
        <taxon>Streptomyces</taxon>
    </lineage>
</organism>
<name>A0A1E7L1K7_9ACTN</name>
<evidence type="ECO:0000256" key="2">
    <source>
        <dbReference type="SAM" id="Phobius"/>
    </source>
</evidence>